<comment type="caution">
    <text evidence="4">The sequence shown here is derived from an EMBL/GenBank/DDBJ whole genome shotgun (WGS) entry which is preliminary data.</text>
</comment>
<name>A0A2A5RZQ7_9LACT</name>
<sequence length="592" mass="63339">MAKKKKQPNFKEKTIALKDAKSLTVEQLSEKTDALTMQNKDNESSLDKYIREHRSEIESAKKVRLEKTIEAATALDTFVKTVRDDATSTEKTDSDPVQVGTDKQQSALISQESKEAEIQENPVSSDEATKSVDDPSSNELEEDTTIATSVIPSDDKAQALETKESDTDLPDGQDAYDHVTLADDAAQNESVSSDIIDSPDEKVITPDLDDASEKEGEVISQAPVVLSANSDVVDEPITDDTKDDIVSKAPVVLAEEPAKSYKKPIIIGVCALVLLTAGGLVWHNHNQSKQKAAETAKQSSQQKSEEAKQLSSFNQKYAAFFMDDAHTKLKNGQFSKLSELESELDKLSAHPDYQSLKTKVAALKTEIKTIQDINNQFNKAVVTDGNLDKTAEVKDGVTLSYTATENDTLNNLLKAAVAQGQAQQAEKAAAAKAAAEKAAADKAAAQQAAQAQAAQNNANAQASATPANPATPSGATTPSGTTGSGLSTAQFQGQFPTIPLQTSKSRVPVDPNADLSNPAFGWADGIKDLVLGKCRQRGYISGDAYILLPASIQKGNGYYNLYKPDGTYLVSINCKTGYFVGNAAGHADNLDY</sequence>
<evidence type="ECO:0000313" key="4">
    <source>
        <dbReference type="EMBL" id="PCS06670.1"/>
    </source>
</evidence>
<dbReference type="Proteomes" id="UP000242246">
    <property type="component" value="Unassembled WGS sequence"/>
</dbReference>
<evidence type="ECO:0000256" key="1">
    <source>
        <dbReference type="SAM" id="MobiDB-lite"/>
    </source>
</evidence>
<evidence type="ECO:0000313" key="5">
    <source>
        <dbReference type="Proteomes" id="UP000242246"/>
    </source>
</evidence>
<dbReference type="STRING" id="1348632.GCA_001591745_00906"/>
<feature type="compositionally biased region" description="Basic and acidic residues" evidence="1">
    <location>
        <begin position="81"/>
        <end position="94"/>
    </location>
</feature>
<feature type="compositionally biased region" description="Polar residues" evidence="1">
    <location>
        <begin position="101"/>
        <end position="111"/>
    </location>
</feature>
<accession>A0A2A5RZQ7</accession>
<keyword evidence="5" id="KW-1185">Reference proteome</keyword>
<feature type="domain" description="MapZ extracellular" evidence="2">
    <location>
        <begin position="294"/>
        <end position="419"/>
    </location>
</feature>
<proteinExistence type="predicted"/>
<dbReference type="OrthoDB" id="2199073at2"/>
<evidence type="ECO:0000259" key="2">
    <source>
        <dbReference type="Pfam" id="PF18041"/>
    </source>
</evidence>
<gene>
    <name evidence="4" type="ORF">RU87_GL001523</name>
</gene>
<dbReference type="InterPro" id="IPR040532">
    <property type="entry name" value="MapZ_C2"/>
</dbReference>
<dbReference type="EMBL" id="JXJX01000007">
    <property type="protein sequence ID" value="PCS06670.1"/>
    <property type="molecule type" value="Genomic_DNA"/>
</dbReference>
<dbReference type="InterPro" id="IPR041295">
    <property type="entry name" value="MapZ_EC1"/>
</dbReference>
<feature type="region of interest" description="Disordered" evidence="1">
    <location>
        <begin position="77"/>
        <end position="202"/>
    </location>
</feature>
<dbReference type="Pfam" id="PF18708">
    <property type="entry name" value="MapZ_C2"/>
    <property type="match status" value="1"/>
</dbReference>
<feature type="domain" description="MapZ extracellular C-terminal" evidence="3">
    <location>
        <begin position="513"/>
        <end position="582"/>
    </location>
</feature>
<organism evidence="4 5">
    <name type="scientific">Pseudolactococcus plantarum</name>
    <dbReference type="NCBI Taxonomy" id="1365"/>
    <lineage>
        <taxon>Bacteria</taxon>
        <taxon>Bacillati</taxon>
        <taxon>Bacillota</taxon>
        <taxon>Bacilli</taxon>
        <taxon>Lactobacillales</taxon>
        <taxon>Streptococcaceae</taxon>
        <taxon>Pseudolactococcus</taxon>
    </lineage>
</organism>
<dbReference type="Pfam" id="PF18041">
    <property type="entry name" value="MapZ_EC1"/>
    <property type="match status" value="1"/>
</dbReference>
<dbReference type="AlphaFoldDB" id="A0A2A5RZQ7"/>
<feature type="compositionally biased region" description="Basic and acidic residues" evidence="1">
    <location>
        <begin position="153"/>
        <end position="166"/>
    </location>
</feature>
<evidence type="ECO:0000259" key="3">
    <source>
        <dbReference type="Pfam" id="PF18708"/>
    </source>
</evidence>
<feature type="region of interest" description="Disordered" evidence="1">
    <location>
        <begin position="450"/>
        <end position="488"/>
    </location>
</feature>
<reference evidence="4 5" key="1">
    <citation type="submission" date="2014-12" db="EMBL/GenBank/DDBJ databases">
        <title>Draft genome sequences of 10 type strains of Lactococcus.</title>
        <authorList>
            <person name="Sun Z."/>
            <person name="Zhong Z."/>
            <person name="Liu W."/>
            <person name="Zhang W."/>
            <person name="Zhang H."/>
        </authorList>
    </citation>
    <scope>NUCLEOTIDE SEQUENCE [LARGE SCALE GENOMIC DNA]</scope>
    <source>
        <strain evidence="4 5">DSM 20686</strain>
    </source>
</reference>
<dbReference type="RefSeq" id="WP_068162166.1">
    <property type="nucleotide sequence ID" value="NZ_JXJX01000007.1"/>
</dbReference>
<protein>
    <recommendedName>
        <fullName evidence="6">Mid-cell-anchored protein Z</fullName>
    </recommendedName>
</protein>
<evidence type="ECO:0008006" key="6">
    <source>
        <dbReference type="Google" id="ProtNLM"/>
    </source>
</evidence>